<evidence type="ECO:0000313" key="5">
    <source>
        <dbReference type="EMBL" id="SKA85278.1"/>
    </source>
</evidence>
<evidence type="ECO:0000259" key="4">
    <source>
        <dbReference type="Pfam" id="PF03816"/>
    </source>
</evidence>
<keyword evidence="3" id="KW-0812">Transmembrane</keyword>
<reference evidence="6" key="1">
    <citation type="submission" date="2017-02" db="EMBL/GenBank/DDBJ databases">
        <authorList>
            <person name="Varghese N."/>
            <person name="Submissions S."/>
        </authorList>
    </citation>
    <scope>NUCLEOTIDE SEQUENCE [LARGE SCALE GENOMIC DNA]</scope>
    <source>
        <strain evidence="6">USBA 833</strain>
    </source>
</reference>
<dbReference type="Proteomes" id="UP000190105">
    <property type="component" value="Unassembled WGS sequence"/>
</dbReference>
<feature type="compositionally biased region" description="Low complexity" evidence="2">
    <location>
        <begin position="364"/>
        <end position="390"/>
    </location>
</feature>
<dbReference type="AlphaFoldDB" id="A0A1T4X845"/>
<dbReference type="PANTHER" id="PTHR33392">
    <property type="entry name" value="POLYISOPRENYL-TEICHOIC ACID--PEPTIDOGLYCAN TEICHOIC ACID TRANSFERASE TAGU"/>
    <property type="match status" value="1"/>
</dbReference>
<dbReference type="InterPro" id="IPR050922">
    <property type="entry name" value="LytR/CpsA/Psr_CW_biosynth"/>
</dbReference>
<accession>A0A1T4X845</accession>
<dbReference type="EMBL" id="FUYH01000006">
    <property type="protein sequence ID" value="SKA85278.1"/>
    <property type="molecule type" value="Genomic_DNA"/>
</dbReference>
<feature type="transmembrane region" description="Helical" evidence="3">
    <location>
        <begin position="7"/>
        <end position="27"/>
    </location>
</feature>
<gene>
    <name evidence="5" type="ORF">SAMN05443428_106142</name>
</gene>
<evidence type="ECO:0000256" key="1">
    <source>
        <dbReference type="ARBA" id="ARBA00006068"/>
    </source>
</evidence>
<feature type="region of interest" description="Disordered" evidence="2">
    <location>
        <begin position="355"/>
        <end position="390"/>
    </location>
</feature>
<dbReference type="NCBIfam" id="TIGR00350">
    <property type="entry name" value="lytR_cpsA_psr"/>
    <property type="match status" value="1"/>
</dbReference>
<keyword evidence="6" id="KW-1185">Reference proteome</keyword>
<protein>
    <submittedName>
        <fullName evidence="5">Transcriptional attenuator, LytR family</fullName>
    </submittedName>
</protein>
<dbReference type="Gene3D" id="3.40.630.190">
    <property type="entry name" value="LCP protein"/>
    <property type="match status" value="1"/>
</dbReference>
<dbReference type="STRING" id="1147123.SAMN05443428_106142"/>
<keyword evidence="3" id="KW-1133">Transmembrane helix</keyword>
<feature type="domain" description="Cell envelope-related transcriptional attenuator" evidence="4">
    <location>
        <begin position="75"/>
        <end position="229"/>
    </location>
</feature>
<evidence type="ECO:0000256" key="2">
    <source>
        <dbReference type="SAM" id="MobiDB-lite"/>
    </source>
</evidence>
<evidence type="ECO:0000313" key="6">
    <source>
        <dbReference type="Proteomes" id="UP000190105"/>
    </source>
</evidence>
<dbReference type="PANTHER" id="PTHR33392:SF6">
    <property type="entry name" value="POLYISOPRENYL-TEICHOIC ACID--PEPTIDOGLYCAN TEICHOIC ACID TRANSFERASE TAGU"/>
    <property type="match status" value="1"/>
</dbReference>
<dbReference type="Pfam" id="PF03816">
    <property type="entry name" value="LytR_cpsA_psr"/>
    <property type="match status" value="1"/>
</dbReference>
<keyword evidence="3" id="KW-0472">Membrane</keyword>
<organism evidence="5 6">
    <name type="scientific">Caloramator quimbayensis</name>
    <dbReference type="NCBI Taxonomy" id="1147123"/>
    <lineage>
        <taxon>Bacteria</taxon>
        <taxon>Bacillati</taxon>
        <taxon>Bacillota</taxon>
        <taxon>Clostridia</taxon>
        <taxon>Eubacteriales</taxon>
        <taxon>Clostridiaceae</taxon>
        <taxon>Caloramator</taxon>
    </lineage>
</organism>
<evidence type="ECO:0000256" key="3">
    <source>
        <dbReference type="SAM" id="Phobius"/>
    </source>
</evidence>
<dbReference type="OrthoDB" id="9782542at2"/>
<dbReference type="RefSeq" id="WP_078696131.1">
    <property type="nucleotide sequence ID" value="NZ_FUYH01000006.1"/>
</dbReference>
<proteinExistence type="inferred from homology"/>
<comment type="similarity">
    <text evidence="1">Belongs to the LytR/CpsA/Psr (LCP) family.</text>
</comment>
<dbReference type="InterPro" id="IPR004474">
    <property type="entry name" value="LytR_CpsA_psr"/>
</dbReference>
<sequence>MKKLKFLYILIPILFLVGIGAGAFFYVNNKIYVPTPQNFFTSEKEKNDAKYEEEHGIINVLLIGVDSRGKYEDARTDSMILATLDLNNKKIKLTSFMRDMYVPIPNHGLNRINSAFFLGGPELLIKTINQDFNLNIQYYASVDFKAFQSLVDTLGGIDVEIKDYEVEQINYYIKEANWNNPIYIKGPGYQHLNGQQALSYCRIRKVGNGDYERTERQRKALSLLAEKAKKMGIIKLPELFSALLPYVKTNIPASKIMSFAYSAFKMGNAPIESARIPADGTFENMIVNGMDVLVPDLSKNIKYLDRFIFTSGAGDSSNMPVYMLNNFHLEDEPIDKRGKNKKIIKIEIPKEAIGNKVDEDIDNVDNVQIDNNNPYPSNDNDNSENVPVTP</sequence>
<name>A0A1T4X845_9CLOT</name>